<protein>
    <submittedName>
        <fullName evidence="1">C6 finger domain protein, putative (AFU_orthologue AFUA_1G01650)</fullName>
    </submittedName>
</protein>
<dbReference type="EMBL" id="BN001302">
    <property type="protein sequence ID" value="CBF74930.1"/>
    <property type="molecule type" value="Genomic_DNA"/>
</dbReference>
<dbReference type="HOGENOM" id="CLU_024934_9_2_1"/>
<keyword evidence="2" id="KW-1185">Reference proteome</keyword>
<accession>C8V5V1</accession>
<dbReference type="OMA" id="YLWYRKA"/>
<reference evidence="2" key="1">
    <citation type="journal article" date="2005" name="Nature">
        <title>Sequencing of Aspergillus nidulans and comparative analysis with A. fumigatus and A. oryzae.</title>
        <authorList>
            <person name="Galagan J.E."/>
            <person name="Calvo S.E."/>
            <person name="Cuomo C."/>
            <person name="Ma L.J."/>
            <person name="Wortman J.R."/>
            <person name="Batzoglou S."/>
            <person name="Lee S.I."/>
            <person name="Basturkmen M."/>
            <person name="Spevak C.C."/>
            <person name="Clutterbuck J."/>
            <person name="Kapitonov V."/>
            <person name="Jurka J."/>
            <person name="Scazzocchio C."/>
            <person name="Farman M."/>
            <person name="Butler J."/>
            <person name="Purcell S."/>
            <person name="Harris S."/>
            <person name="Braus G.H."/>
            <person name="Draht O."/>
            <person name="Busch S."/>
            <person name="D'Enfert C."/>
            <person name="Bouchier C."/>
            <person name="Goldman G.H."/>
            <person name="Bell-Pedersen D."/>
            <person name="Griffiths-Jones S."/>
            <person name="Doonan J.H."/>
            <person name="Yu J."/>
            <person name="Vienken K."/>
            <person name="Pain A."/>
            <person name="Freitag M."/>
            <person name="Selker E.U."/>
            <person name="Archer D.B."/>
            <person name="Penalva M.A."/>
            <person name="Oakley B.R."/>
            <person name="Momany M."/>
            <person name="Tanaka T."/>
            <person name="Kumagai T."/>
            <person name="Asai K."/>
            <person name="Machida M."/>
            <person name="Nierman W.C."/>
            <person name="Denning D.W."/>
            <person name="Caddick M."/>
            <person name="Hynes M."/>
            <person name="Paoletti M."/>
            <person name="Fischer R."/>
            <person name="Miller B."/>
            <person name="Dyer P."/>
            <person name="Sachs M.S."/>
            <person name="Osmani S.A."/>
            <person name="Birren B.W."/>
        </authorList>
    </citation>
    <scope>NUCLEOTIDE SEQUENCE [LARGE SCALE GENOMIC DNA]</scope>
    <source>
        <strain evidence="2">FGSC A4 / ATCC 38163 / CBS 112.46 / NRRL 194 / M139</strain>
    </source>
</reference>
<dbReference type="AlphaFoldDB" id="Q5B636"/>
<dbReference type="Proteomes" id="UP000000560">
    <property type="component" value="Chromosome II"/>
</dbReference>
<accession>Q5B636</accession>
<reference evidence="2" key="2">
    <citation type="journal article" date="2009" name="Fungal Genet. Biol.">
        <title>The 2008 update of the Aspergillus nidulans genome annotation: a community effort.</title>
        <authorList>
            <person name="Wortman J.R."/>
            <person name="Gilsenan J.M."/>
            <person name="Joardar V."/>
            <person name="Deegan J."/>
            <person name="Clutterbuck J."/>
            <person name="Andersen M.R."/>
            <person name="Archer D."/>
            <person name="Bencina M."/>
            <person name="Braus G."/>
            <person name="Coutinho P."/>
            <person name="von Dohren H."/>
            <person name="Doonan J."/>
            <person name="Driessen A.J."/>
            <person name="Durek P."/>
            <person name="Espeso E."/>
            <person name="Fekete E."/>
            <person name="Flipphi M."/>
            <person name="Estrada C.G."/>
            <person name="Geysens S."/>
            <person name="Goldman G."/>
            <person name="de Groot P.W."/>
            <person name="Hansen K."/>
            <person name="Harris S.D."/>
            <person name="Heinekamp T."/>
            <person name="Helmstaedt K."/>
            <person name="Henrissat B."/>
            <person name="Hofmann G."/>
            <person name="Homan T."/>
            <person name="Horio T."/>
            <person name="Horiuchi H."/>
            <person name="James S."/>
            <person name="Jones M."/>
            <person name="Karaffa L."/>
            <person name="Karanyi Z."/>
            <person name="Kato M."/>
            <person name="Keller N."/>
            <person name="Kelly D.E."/>
            <person name="Kiel J.A."/>
            <person name="Kim J.M."/>
            <person name="van der Klei I.J."/>
            <person name="Klis F.M."/>
            <person name="Kovalchuk A."/>
            <person name="Krasevec N."/>
            <person name="Kubicek C.P."/>
            <person name="Liu B."/>
            <person name="Maccabe A."/>
            <person name="Meyer V."/>
            <person name="Mirabito P."/>
            <person name="Miskei M."/>
            <person name="Mos M."/>
            <person name="Mullins J."/>
            <person name="Nelson D.R."/>
            <person name="Nielsen J."/>
            <person name="Oakley B.R."/>
            <person name="Osmani S.A."/>
            <person name="Pakula T."/>
            <person name="Paszewski A."/>
            <person name="Paulsen I."/>
            <person name="Pilsyk S."/>
            <person name="Pocsi I."/>
            <person name="Punt P.J."/>
            <person name="Ram A.F."/>
            <person name="Ren Q."/>
            <person name="Robellet X."/>
            <person name="Robson G."/>
            <person name="Seiboth B."/>
            <person name="van Solingen P."/>
            <person name="Specht T."/>
            <person name="Sun J."/>
            <person name="Taheri-Talesh N."/>
            <person name="Takeshita N."/>
            <person name="Ussery D."/>
            <person name="vanKuyk P.A."/>
            <person name="Visser H."/>
            <person name="van de Vondervoort P.J."/>
            <person name="de Vries R.P."/>
            <person name="Walton J."/>
            <person name="Xiang X."/>
            <person name="Xiong Y."/>
            <person name="Zeng A.P."/>
            <person name="Brandt B.W."/>
            <person name="Cornell M.J."/>
            <person name="van den Hondel C.A."/>
            <person name="Visser J."/>
            <person name="Oliver S.G."/>
            <person name="Turner G."/>
        </authorList>
    </citation>
    <scope>GENOME REANNOTATION</scope>
    <source>
        <strain evidence="2">FGSC A4 / ATCC 38163 / CBS 112.46 / NRRL 194 / M139</strain>
    </source>
</reference>
<dbReference type="PANTHER" id="PTHR47657">
    <property type="entry name" value="STEROL REGULATORY ELEMENT-BINDING PROTEIN ECM22"/>
    <property type="match status" value="1"/>
</dbReference>
<dbReference type="VEuPathDB" id="FungiDB:AN3994"/>
<organism evidence="1 2">
    <name type="scientific">Emericella nidulans (strain FGSC A4 / ATCC 38163 / CBS 112.46 / NRRL 194 / M139)</name>
    <name type="common">Aspergillus nidulans</name>
    <dbReference type="NCBI Taxonomy" id="227321"/>
    <lineage>
        <taxon>Eukaryota</taxon>
        <taxon>Fungi</taxon>
        <taxon>Dikarya</taxon>
        <taxon>Ascomycota</taxon>
        <taxon>Pezizomycotina</taxon>
        <taxon>Eurotiomycetes</taxon>
        <taxon>Eurotiomycetidae</taxon>
        <taxon>Eurotiales</taxon>
        <taxon>Aspergillaceae</taxon>
        <taxon>Aspergillus</taxon>
        <taxon>Aspergillus subgen. Nidulantes</taxon>
    </lineage>
</organism>
<dbReference type="GO" id="GO:0000981">
    <property type="term" value="F:DNA-binding transcription factor activity, RNA polymerase II-specific"/>
    <property type="evidence" value="ECO:0000318"/>
    <property type="project" value="GO_Central"/>
</dbReference>
<sequence>MAAGIVSSGNLSAADLEPIGAFTLVVHPPVSSAIWTADESISYHYQLNAKCQDFITRYLGKSLLNAVPDELNNMRSVNRKLLDLAFTYPFLMHASLAVAFTYDRYLNRPFGCRRSLDECYHWSRATTLLNRRLAQPISATSRDKDAIWGTATALAILSFASPDARTPEESWPLRRSADRSDLDWLCMSSGKMALWDSVNPLRPDSLFHVMEATFAQINAPLPERGIDGIPDPLAGVCSLNSATTAQDNPYFEAAHAVSAILDIPDSIVTTGKTQLFTRCIQGPFEDLLRYHNPVALLLLYLWYGKASCVWWIELRARVERPAICEYLRRFHRGDAAVQAFLP</sequence>
<dbReference type="eggNOG" id="ENOG502SJNF">
    <property type="taxonomic scope" value="Eukaryota"/>
</dbReference>
<dbReference type="InParanoid" id="Q5B636"/>
<dbReference type="GO" id="GO:0006357">
    <property type="term" value="P:regulation of transcription by RNA polymerase II"/>
    <property type="evidence" value="ECO:0000318"/>
    <property type="project" value="GO_Central"/>
</dbReference>
<dbReference type="OrthoDB" id="3031538at2759"/>
<evidence type="ECO:0000313" key="1">
    <source>
        <dbReference type="EMBL" id="CBF74930.1"/>
    </source>
</evidence>
<proteinExistence type="predicted"/>
<evidence type="ECO:0000313" key="2">
    <source>
        <dbReference type="Proteomes" id="UP000000560"/>
    </source>
</evidence>
<dbReference type="KEGG" id="ani:ANIA_03994"/>
<dbReference type="InterPro" id="IPR052400">
    <property type="entry name" value="Zn2-C6_fungal_TF"/>
</dbReference>
<dbReference type="PANTHER" id="PTHR47657:SF11">
    <property type="entry name" value="FINGER DOMAIN PROTEIN, PUTATIVE (AFU_ORTHOLOGUE AFUA_1G01650)-RELATED"/>
    <property type="match status" value="1"/>
</dbReference>
<gene>
    <name evidence="1" type="ORF">ANIA_03994</name>
</gene>
<name>Q5B636_EMENI</name>
<dbReference type="RefSeq" id="XP_661598.1">
    <property type="nucleotide sequence ID" value="XM_656506.1"/>
</dbReference>
<dbReference type="GeneID" id="2873417"/>